<organism evidence="1 2">
    <name type="scientific">Cylindrospermum stagnale PCC 7417</name>
    <dbReference type="NCBI Taxonomy" id="56107"/>
    <lineage>
        <taxon>Bacteria</taxon>
        <taxon>Bacillati</taxon>
        <taxon>Cyanobacteriota</taxon>
        <taxon>Cyanophyceae</taxon>
        <taxon>Nostocales</taxon>
        <taxon>Nostocaceae</taxon>
        <taxon>Cylindrospermum</taxon>
    </lineage>
</organism>
<dbReference type="HOGENOM" id="CLU_212013_0_0_3"/>
<dbReference type="KEGG" id="csg:Cylst_4984"/>
<protein>
    <submittedName>
        <fullName evidence="1">Uncharacterized protein</fullName>
    </submittedName>
</protein>
<dbReference type="EMBL" id="CP003642">
    <property type="protein sequence ID" value="AFZ27035.1"/>
    <property type="molecule type" value="Genomic_DNA"/>
</dbReference>
<gene>
    <name evidence="1" type="ORF">Cylst_4984</name>
</gene>
<keyword evidence="2" id="KW-1185">Reference proteome</keyword>
<reference evidence="1 2" key="1">
    <citation type="submission" date="2012-06" db="EMBL/GenBank/DDBJ databases">
        <title>Finished chromosome of genome of Cylindrospermum stagnale PCC 7417.</title>
        <authorList>
            <consortium name="US DOE Joint Genome Institute"/>
            <person name="Gugger M."/>
            <person name="Coursin T."/>
            <person name="Rippka R."/>
            <person name="Tandeau De Marsac N."/>
            <person name="Huntemann M."/>
            <person name="Wei C.-L."/>
            <person name="Han J."/>
            <person name="Detter J.C."/>
            <person name="Han C."/>
            <person name="Tapia R."/>
            <person name="Chen A."/>
            <person name="Kyrpides N."/>
            <person name="Mavromatis K."/>
            <person name="Markowitz V."/>
            <person name="Szeto E."/>
            <person name="Ivanova N."/>
            <person name="Pagani I."/>
            <person name="Pati A."/>
            <person name="Goodwin L."/>
            <person name="Nordberg H.P."/>
            <person name="Cantor M.N."/>
            <person name="Hua S.X."/>
            <person name="Woyke T."/>
            <person name="Kerfeld C.A."/>
        </authorList>
    </citation>
    <scope>NUCLEOTIDE SEQUENCE [LARGE SCALE GENOMIC DNA]</scope>
    <source>
        <strain evidence="1 2">PCC 7417</strain>
    </source>
</reference>
<proteinExistence type="predicted"/>
<sequence>MLIRVNLTLKPGNDGITTFTQLPTNPEEPHPGFAGAKPPLMRGGVKRLWDNSLSLS</sequence>
<evidence type="ECO:0000313" key="1">
    <source>
        <dbReference type="EMBL" id="AFZ27035.1"/>
    </source>
</evidence>
<name>K9X316_9NOST</name>
<dbReference type="Proteomes" id="UP000010475">
    <property type="component" value="Chromosome"/>
</dbReference>
<dbReference type="AlphaFoldDB" id="K9X316"/>
<accession>K9X316</accession>
<evidence type="ECO:0000313" key="2">
    <source>
        <dbReference type="Proteomes" id="UP000010475"/>
    </source>
</evidence>